<evidence type="ECO:0000313" key="2">
    <source>
        <dbReference type="EMBL" id="GAA4488876.1"/>
    </source>
</evidence>
<reference evidence="3" key="1">
    <citation type="journal article" date="2019" name="Int. J. Syst. Evol. Microbiol.">
        <title>The Global Catalogue of Microorganisms (GCM) 10K type strain sequencing project: providing services to taxonomists for standard genome sequencing and annotation.</title>
        <authorList>
            <consortium name="The Broad Institute Genomics Platform"/>
            <consortium name="The Broad Institute Genome Sequencing Center for Infectious Disease"/>
            <person name="Wu L."/>
            <person name="Ma J."/>
        </authorList>
    </citation>
    <scope>NUCLEOTIDE SEQUENCE [LARGE SCALE GENOMIC DNA]</scope>
    <source>
        <strain evidence="3">JCM 32206</strain>
    </source>
</reference>
<proteinExistence type="predicted"/>
<organism evidence="2 3">
    <name type="scientific">Rhodococcus olei</name>
    <dbReference type="NCBI Taxonomy" id="2161675"/>
    <lineage>
        <taxon>Bacteria</taxon>
        <taxon>Bacillati</taxon>
        <taxon>Actinomycetota</taxon>
        <taxon>Actinomycetes</taxon>
        <taxon>Mycobacteriales</taxon>
        <taxon>Nocardiaceae</taxon>
        <taxon>Rhodococcus</taxon>
    </lineage>
</organism>
<evidence type="ECO:0000256" key="1">
    <source>
        <dbReference type="SAM" id="MobiDB-lite"/>
    </source>
</evidence>
<gene>
    <name evidence="2" type="ORF">GCM10023094_49480</name>
</gene>
<protein>
    <submittedName>
        <fullName evidence="2">Uncharacterized protein</fullName>
    </submittedName>
</protein>
<keyword evidence="3" id="KW-1185">Reference proteome</keyword>
<dbReference type="EMBL" id="BAABFB010000075">
    <property type="protein sequence ID" value="GAA4488876.1"/>
    <property type="molecule type" value="Genomic_DNA"/>
</dbReference>
<accession>A0ABP8PNN6</accession>
<feature type="region of interest" description="Disordered" evidence="1">
    <location>
        <begin position="47"/>
        <end position="70"/>
    </location>
</feature>
<comment type="caution">
    <text evidence="2">The sequence shown here is derived from an EMBL/GenBank/DDBJ whole genome shotgun (WGS) entry which is preliminary data.</text>
</comment>
<dbReference type="Proteomes" id="UP001501183">
    <property type="component" value="Unassembled WGS sequence"/>
</dbReference>
<sequence>MFVVSPFGERGAPIVYKLLVSLAGSGDRFGSGHQPARITGWIAVGPRSPSAPGPLTKKPRIRTRTAGLVG</sequence>
<name>A0ABP8PNN6_9NOCA</name>
<evidence type="ECO:0000313" key="3">
    <source>
        <dbReference type="Proteomes" id="UP001501183"/>
    </source>
</evidence>